<gene>
    <name evidence="1" type="ORF">OC846_006546</name>
</gene>
<organism evidence="1 2">
    <name type="scientific">Tilletia horrida</name>
    <dbReference type="NCBI Taxonomy" id="155126"/>
    <lineage>
        <taxon>Eukaryota</taxon>
        <taxon>Fungi</taxon>
        <taxon>Dikarya</taxon>
        <taxon>Basidiomycota</taxon>
        <taxon>Ustilaginomycotina</taxon>
        <taxon>Exobasidiomycetes</taxon>
        <taxon>Tilletiales</taxon>
        <taxon>Tilletiaceae</taxon>
        <taxon>Tilletia</taxon>
    </lineage>
</organism>
<sequence length="219" mass="24197">MADRRTIHIYEAQHDLHFLAGYGYNACLARPVLGPSGVKTNTIWRSLALSPVMDVSWKGQYALNWSASVPQPGRAIEQQGIWQVNSYDINEVGMWEKSATGGDPAFLNVGNVKYRYPGRPGIHMVVGVLNDFSGRYDPIYFDETALGQGGSAKYQPQESVQLWVESSSADAALIASDPSRSYGIIDTTNKPSDNWEWWATFKATSGKWTITTTAPPSPY</sequence>
<dbReference type="Proteomes" id="UP001176517">
    <property type="component" value="Unassembled WGS sequence"/>
</dbReference>
<name>A0AAN6GIN1_9BASI</name>
<evidence type="ECO:0000313" key="2">
    <source>
        <dbReference type="Proteomes" id="UP001176517"/>
    </source>
</evidence>
<proteinExistence type="predicted"/>
<evidence type="ECO:0000313" key="1">
    <source>
        <dbReference type="EMBL" id="KAK0543046.1"/>
    </source>
</evidence>
<comment type="caution">
    <text evidence="1">The sequence shown here is derived from an EMBL/GenBank/DDBJ whole genome shotgun (WGS) entry which is preliminary data.</text>
</comment>
<accession>A0AAN6GIN1</accession>
<dbReference type="EMBL" id="JAPDMZ010000406">
    <property type="protein sequence ID" value="KAK0543046.1"/>
    <property type="molecule type" value="Genomic_DNA"/>
</dbReference>
<protein>
    <submittedName>
        <fullName evidence="1">Uncharacterized protein</fullName>
    </submittedName>
</protein>
<keyword evidence="2" id="KW-1185">Reference proteome</keyword>
<reference evidence="1" key="1">
    <citation type="journal article" date="2023" name="PhytoFront">
        <title>Draft Genome Resources of Seven Strains of Tilletia horrida, Causal Agent of Kernel Smut of Rice.</title>
        <authorList>
            <person name="Khanal S."/>
            <person name="Antony Babu S."/>
            <person name="Zhou X.G."/>
        </authorList>
    </citation>
    <scope>NUCLEOTIDE SEQUENCE</scope>
    <source>
        <strain evidence="1">TX6</strain>
    </source>
</reference>
<dbReference type="AlphaFoldDB" id="A0AAN6GIN1"/>